<dbReference type="AlphaFoldDB" id="A0A8C5MMF6"/>
<name>A0A8C5MMF6_9ANUR</name>
<evidence type="ECO:0000313" key="2">
    <source>
        <dbReference type="Proteomes" id="UP000694569"/>
    </source>
</evidence>
<reference evidence="1" key="2">
    <citation type="submission" date="2025-09" db="UniProtKB">
        <authorList>
            <consortium name="Ensembl"/>
        </authorList>
    </citation>
    <scope>IDENTIFICATION</scope>
</reference>
<keyword evidence="2" id="KW-1185">Reference proteome</keyword>
<evidence type="ECO:0008006" key="3">
    <source>
        <dbReference type="Google" id="ProtNLM"/>
    </source>
</evidence>
<dbReference type="PANTHER" id="PTHR21301">
    <property type="entry name" value="REVERSE TRANSCRIPTASE"/>
    <property type="match status" value="1"/>
</dbReference>
<dbReference type="PANTHER" id="PTHR21301:SF12">
    <property type="match status" value="1"/>
</dbReference>
<sequence>MKSTITSLVTSYHHTRLGHIIHDISNDTRKVSSTTFMNVVKQAIDGLPWQKVPNRNNLSTGEWRALKELSENKKITIKQADKGGLVVVQNTDDYQAEVTRQLFDRANYRVLKSNPTAQIINLIKNTVLTALNEGIISEKICQFLCTKFPTIPFFYTSPKVHKGLFPPPGRPIVAGTDSVFQPLAIFIDQYLQPLVPKVKSFIKDTKDFLLKIRDLQLPSGAILATLDVNSLYTSIPHNEGLRAIRQHLVESTTSAKLVDFVLDLLEIVLKKNYFRYGTIFYEQSKGTAMGANMAPSYANLYMSSFENIHIWSNHFWRKCLPGLDILMTVSSFGLGVSWSYKNLVCS</sequence>
<dbReference type="Ensembl" id="ENSLLET00000014680.1">
    <property type="protein sequence ID" value="ENSLLEP00000014123.1"/>
    <property type="gene ID" value="ENSLLEG00000008966.1"/>
</dbReference>
<dbReference type="Proteomes" id="UP000694569">
    <property type="component" value="Unplaced"/>
</dbReference>
<protein>
    <recommendedName>
        <fullName evidence="3">Reverse transcriptase</fullName>
    </recommendedName>
</protein>
<evidence type="ECO:0000313" key="1">
    <source>
        <dbReference type="Ensembl" id="ENSLLEP00000014123.1"/>
    </source>
</evidence>
<dbReference type="OrthoDB" id="9909555at2759"/>
<accession>A0A8C5MMF6</accession>
<dbReference type="GeneTree" id="ENSGT00940000154669"/>
<proteinExistence type="predicted"/>
<organism evidence="1 2">
    <name type="scientific">Leptobrachium leishanense</name>
    <name type="common">Leishan spiny toad</name>
    <dbReference type="NCBI Taxonomy" id="445787"/>
    <lineage>
        <taxon>Eukaryota</taxon>
        <taxon>Metazoa</taxon>
        <taxon>Chordata</taxon>
        <taxon>Craniata</taxon>
        <taxon>Vertebrata</taxon>
        <taxon>Euteleostomi</taxon>
        <taxon>Amphibia</taxon>
        <taxon>Batrachia</taxon>
        <taxon>Anura</taxon>
        <taxon>Pelobatoidea</taxon>
        <taxon>Megophryidae</taxon>
        <taxon>Leptobrachium</taxon>
    </lineage>
</organism>
<reference evidence="1" key="1">
    <citation type="submission" date="2025-08" db="UniProtKB">
        <authorList>
            <consortium name="Ensembl"/>
        </authorList>
    </citation>
    <scope>IDENTIFICATION</scope>
</reference>